<evidence type="ECO:0000313" key="2">
    <source>
        <dbReference type="EMBL" id="CAI9729862.1"/>
    </source>
</evidence>
<feature type="compositionally biased region" description="Basic and acidic residues" evidence="1">
    <location>
        <begin position="58"/>
        <end position="72"/>
    </location>
</feature>
<name>A0AA36F9Z6_OCTVU</name>
<proteinExistence type="predicted"/>
<keyword evidence="3" id="KW-1185">Reference proteome</keyword>
<dbReference type="EMBL" id="OX597824">
    <property type="protein sequence ID" value="CAI9729862.1"/>
    <property type="molecule type" value="Genomic_DNA"/>
</dbReference>
<reference evidence="2" key="1">
    <citation type="submission" date="2023-08" db="EMBL/GenBank/DDBJ databases">
        <authorList>
            <person name="Alioto T."/>
            <person name="Alioto T."/>
            <person name="Gomez Garrido J."/>
        </authorList>
    </citation>
    <scope>NUCLEOTIDE SEQUENCE</scope>
</reference>
<dbReference type="Proteomes" id="UP001162480">
    <property type="component" value="Chromosome 11"/>
</dbReference>
<sequence>MKTNNNPYQQHEQHSQDITKYKATDSNNKNLIKDIQKYTDVALNECIAPTHNKQPCSHKNDKNDRNRASPHHHLDALRSPCLECFLLKLFVLVLL</sequence>
<feature type="compositionally biased region" description="Basic and acidic residues" evidence="1">
    <location>
        <begin position="11"/>
        <end position="23"/>
    </location>
</feature>
<feature type="region of interest" description="Disordered" evidence="1">
    <location>
        <begin position="50"/>
        <end position="72"/>
    </location>
</feature>
<dbReference type="AlphaFoldDB" id="A0AA36F9Z6"/>
<organism evidence="2 3">
    <name type="scientific">Octopus vulgaris</name>
    <name type="common">Common octopus</name>
    <dbReference type="NCBI Taxonomy" id="6645"/>
    <lineage>
        <taxon>Eukaryota</taxon>
        <taxon>Metazoa</taxon>
        <taxon>Spiralia</taxon>
        <taxon>Lophotrochozoa</taxon>
        <taxon>Mollusca</taxon>
        <taxon>Cephalopoda</taxon>
        <taxon>Coleoidea</taxon>
        <taxon>Octopodiformes</taxon>
        <taxon>Octopoda</taxon>
        <taxon>Incirrata</taxon>
        <taxon>Octopodidae</taxon>
        <taxon>Octopus</taxon>
    </lineage>
</organism>
<gene>
    <name evidence="2" type="ORF">OCTVUL_1B028639</name>
</gene>
<feature type="compositionally biased region" description="Polar residues" evidence="1">
    <location>
        <begin position="1"/>
        <end position="10"/>
    </location>
</feature>
<evidence type="ECO:0000256" key="1">
    <source>
        <dbReference type="SAM" id="MobiDB-lite"/>
    </source>
</evidence>
<protein>
    <submittedName>
        <fullName evidence="2">Uncharacterized protein</fullName>
    </submittedName>
</protein>
<accession>A0AA36F9Z6</accession>
<feature type="region of interest" description="Disordered" evidence="1">
    <location>
        <begin position="1"/>
        <end position="25"/>
    </location>
</feature>
<evidence type="ECO:0000313" key="3">
    <source>
        <dbReference type="Proteomes" id="UP001162480"/>
    </source>
</evidence>